<keyword evidence="3" id="KW-0227">DNA damage</keyword>
<dbReference type="Gene3D" id="1.10.10.10">
    <property type="entry name" value="Winged helix-like DNA-binding domain superfamily/Winged helix DNA-binding domain"/>
    <property type="match status" value="1"/>
</dbReference>
<comment type="caution">
    <text evidence="12">The sequence shown here is derived from an EMBL/GenBank/DDBJ whole genome shotgun (WGS) entry which is preliminary data.</text>
</comment>
<evidence type="ECO:0000256" key="8">
    <source>
        <dbReference type="ARBA" id="ARBA00023204"/>
    </source>
</evidence>
<evidence type="ECO:0000256" key="9">
    <source>
        <dbReference type="ARBA" id="ARBA00023236"/>
    </source>
</evidence>
<organism evidence="12 13">
    <name type="scientific">Tectimicrobiota bacterium</name>
    <dbReference type="NCBI Taxonomy" id="2528274"/>
    <lineage>
        <taxon>Bacteria</taxon>
        <taxon>Pseudomonadati</taxon>
        <taxon>Nitrospinota/Tectimicrobiota group</taxon>
        <taxon>Candidatus Tectimicrobiota</taxon>
    </lineage>
</organism>
<dbReference type="SUPFAM" id="SSF46785">
    <property type="entry name" value="Winged helix' DNA-binding domain"/>
    <property type="match status" value="1"/>
</dbReference>
<evidence type="ECO:0000256" key="3">
    <source>
        <dbReference type="ARBA" id="ARBA00022763"/>
    </source>
</evidence>
<keyword evidence="9" id="KW-0742">SOS response</keyword>
<dbReference type="Pfam" id="PF00717">
    <property type="entry name" value="Peptidase_S24"/>
    <property type="match status" value="1"/>
</dbReference>
<dbReference type="InterPro" id="IPR036286">
    <property type="entry name" value="LexA/Signal_pep-like_sf"/>
</dbReference>
<evidence type="ECO:0000256" key="2">
    <source>
        <dbReference type="ARBA" id="ARBA00022705"/>
    </source>
</evidence>
<dbReference type="Gene3D" id="2.10.109.10">
    <property type="entry name" value="Umud Fragment, subunit A"/>
    <property type="match status" value="1"/>
</dbReference>
<evidence type="ECO:0000256" key="7">
    <source>
        <dbReference type="ARBA" id="ARBA00023163"/>
    </source>
</evidence>
<dbReference type="InterPro" id="IPR039418">
    <property type="entry name" value="LexA-like"/>
</dbReference>
<dbReference type="GO" id="GO:0009432">
    <property type="term" value="P:SOS response"/>
    <property type="evidence" value="ECO:0007669"/>
    <property type="project" value="UniProtKB-KW"/>
</dbReference>
<name>A0A933GLY1_UNCTE</name>
<evidence type="ECO:0000256" key="6">
    <source>
        <dbReference type="ARBA" id="ARBA00023125"/>
    </source>
</evidence>
<evidence type="ECO:0000259" key="11">
    <source>
        <dbReference type="Pfam" id="PF01726"/>
    </source>
</evidence>
<dbReference type="GO" id="GO:0006508">
    <property type="term" value="P:proteolysis"/>
    <property type="evidence" value="ECO:0007669"/>
    <property type="project" value="InterPro"/>
</dbReference>
<evidence type="ECO:0000256" key="5">
    <source>
        <dbReference type="ARBA" id="ARBA00023015"/>
    </source>
</evidence>
<feature type="domain" description="Peptidase S24/S26A/S26B/S26C" evidence="10">
    <location>
        <begin position="86"/>
        <end position="189"/>
    </location>
</feature>
<proteinExistence type="predicted"/>
<keyword evidence="4 12" id="KW-0378">Hydrolase</keyword>
<keyword evidence="1" id="KW-0678">Repressor</keyword>
<accession>A0A933GLY1</accession>
<dbReference type="Proteomes" id="UP000772181">
    <property type="component" value="Unassembled WGS sequence"/>
</dbReference>
<dbReference type="PANTHER" id="PTHR33516">
    <property type="entry name" value="LEXA REPRESSOR"/>
    <property type="match status" value="1"/>
</dbReference>
<dbReference type="InterPro" id="IPR036390">
    <property type="entry name" value="WH_DNA-bd_sf"/>
</dbReference>
<dbReference type="InterPro" id="IPR006200">
    <property type="entry name" value="LexA"/>
</dbReference>
<keyword evidence="8" id="KW-0234">DNA repair</keyword>
<evidence type="ECO:0000313" key="13">
    <source>
        <dbReference type="Proteomes" id="UP000772181"/>
    </source>
</evidence>
<dbReference type="GO" id="GO:0045892">
    <property type="term" value="P:negative regulation of DNA-templated transcription"/>
    <property type="evidence" value="ECO:0007669"/>
    <property type="project" value="InterPro"/>
</dbReference>
<feature type="domain" description="LexA repressor DNA-binding" evidence="11">
    <location>
        <begin position="5"/>
        <end position="68"/>
    </location>
</feature>
<sequence length="209" mass="23265">MFSNTNLTPKQGKIREFLLDFQRKNGTAPTYREIASHFGFRSTKAASDHVHALERKGYLRRHSGRSRGIEVFSPDRSTTDEVITVPILGNIQAGHPDDQIEYLRDTLAIDQAILGASRGHRLFALKVEGDSMEGRGIHKGDWVVADADATPREGDVVVALIDGQNTLKTLARQKGRYFLKAENPNYLDLIPMNEMVVEGVIKALVRKVG</sequence>
<dbReference type="EC" id="3.4.21.88" evidence="12"/>
<dbReference type="NCBIfam" id="TIGR00498">
    <property type="entry name" value="lexA"/>
    <property type="match status" value="1"/>
</dbReference>
<keyword evidence="2" id="KW-0235">DNA replication</keyword>
<dbReference type="InterPro" id="IPR015927">
    <property type="entry name" value="Peptidase_S24_S26A/B/C"/>
</dbReference>
<dbReference type="GO" id="GO:0006260">
    <property type="term" value="P:DNA replication"/>
    <property type="evidence" value="ECO:0007669"/>
    <property type="project" value="UniProtKB-KW"/>
</dbReference>
<dbReference type="SUPFAM" id="SSF51306">
    <property type="entry name" value="LexA/Signal peptidase"/>
    <property type="match status" value="1"/>
</dbReference>
<evidence type="ECO:0000256" key="4">
    <source>
        <dbReference type="ARBA" id="ARBA00022801"/>
    </source>
</evidence>
<dbReference type="InterPro" id="IPR006199">
    <property type="entry name" value="LexA_DNA-bd_dom"/>
</dbReference>
<dbReference type="Pfam" id="PF01726">
    <property type="entry name" value="LexA_DNA_bind"/>
    <property type="match status" value="1"/>
</dbReference>
<keyword evidence="5" id="KW-0805">Transcription regulation</keyword>
<keyword evidence="6" id="KW-0238">DNA-binding</keyword>
<reference evidence="12" key="1">
    <citation type="submission" date="2020-07" db="EMBL/GenBank/DDBJ databases">
        <title>Huge and variable diversity of episymbiotic CPR bacteria and DPANN archaea in groundwater ecosystems.</title>
        <authorList>
            <person name="He C.Y."/>
            <person name="Keren R."/>
            <person name="Whittaker M."/>
            <person name="Farag I.F."/>
            <person name="Doudna J."/>
            <person name="Cate J.H.D."/>
            <person name="Banfield J.F."/>
        </authorList>
    </citation>
    <scope>NUCLEOTIDE SEQUENCE</scope>
    <source>
        <strain evidence="12">NC_groundwater_1482_Ag_S-0.65um_47_24</strain>
    </source>
</reference>
<dbReference type="GO" id="GO:0004252">
    <property type="term" value="F:serine-type endopeptidase activity"/>
    <property type="evidence" value="ECO:0007669"/>
    <property type="project" value="UniProtKB-EC"/>
</dbReference>
<evidence type="ECO:0000313" key="12">
    <source>
        <dbReference type="EMBL" id="MBI4596331.1"/>
    </source>
</evidence>
<dbReference type="GO" id="GO:0003677">
    <property type="term" value="F:DNA binding"/>
    <property type="evidence" value="ECO:0007669"/>
    <property type="project" value="UniProtKB-KW"/>
</dbReference>
<gene>
    <name evidence="12" type="primary">lexA</name>
    <name evidence="12" type="ORF">HY730_08155</name>
</gene>
<keyword evidence="7" id="KW-0804">Transcription</keyword>
<evidence type="ECO:0000259" key="10">
    <source>
        <dbReference type="Pfam" id="PF00717"/>
    </source>
</evidence>
<dbReference type="InterPro" id="IPR050077">
    <property type="entry name" value="LexA_repressor"/>
</dbReference>
<dbReference type="CDD" id="cd06529">
    <property type="entry name" value="S24_LexA-like"/>
    <property type="match status" value="1"/>
</dbReference>
<dbReference type="AlphaFoldDB" id="A0A933GLY1"/>
<dbReference type="PANTHER" id="PTHR33516:SF2">
    <property type="entry name" value="LEXA REPRESSOR-RELATED"/>
    <property type="match status" value="1"/>
</dbReference>
<dbReference type="InterPro" id="IPR036388">
    <property type="entry name" value="WH-like_DNA-bd_sf"/>
</dbReference>
<dbReference type="EMBL" id="JACQWF010000360">
    <property type="protein sequence ID" value="MBI4596331.1"/>
    <property type="molecule type" value="Genomic_DNA"/>
</dbReference>
<evidence type="ECO:0000256" key="1">
    <source>
        <dbReference type="ARBA" id="ARBA00022491"/>
    </source>
</evidence>
<dbReference type="GO" id="GO:0006281">
    <property type="term" value="P:DNA repair"/>
    <property type="evidence" value="ECO:0007669"/>
    <property type="project" value="UniProtKB-KW"/>
</dbReference>
<protein>
    <submittedName>
        <fullName evidence="12">Repressor LexA</fullName>
        <ecNumber evidence="12">3.4.21.88</ecNumber>
    </submittedName>
</protein>